<dbReference type="SUPFAM" id="SSF46689">
    <property type="entry name" value="Homeodomain-like"/>
    <property type="match status" value="2"/>
</dbReference>
<dbReference type="CDD" id="cd03136">
    <property type="entry name" value="GATase1_AraC_ArgR_like"/>
    <property type="match status" value="1"/>
</dbReference>
<protein>
    <submittedName>
        <fullName evidence="6">Transcriptional regulator</fullName>
    </submittedName>
</protein>
<sequence>MSNPPPDNAALPETRFTWRRGDVAPLRVAVLLLPSFSNFGLAAVLEPLAIANWLTQRQLFEWTLLSLDGEPVQASNGLTTVANEGLRADQGFDVCLVIASFDVHKHSRNLALKSWLRKQALFGAVLMGVETGTELLAAAGVLDGYEAAVHWDNLQGFQESYPRVHAKPQLYTLERQRMTCAGATTTLDMLLGWIGQSIDSDLAREIGMHLLMGQVRAPADNQLDGGLTNTGLYGSKIRRAVQLMEKALEEPLDCEAIASQVGLSRRQLERQFKHQTGLSPLKYYITLRLAKAHSLLQQTRLSVAQVAACSGFGSLEHFSRTYRARFGCPPSEDRSQVWTAPVMRQPLRKEHRPAGAD</sequence>
<dbReference type="SMART" id="SM00342">
    <property type="entry name" value="HTH_ARAC"/>
    <property type="match status" value="1"/>
</dbReference>
<dbReference type="PATRIC" id="fig|294.133.peg.4728"/>
<dbReference type="PANTHER" id="PTHR43130">
    <property type="entry name" value="ARAC-FAMILY TRANSCRIPTIONAL REGULATOR"/>
    <property type="match status" value="1"/>
</dbReference>
<evidence type="ECO:0000313" key="6">
    <source>
        <dbReference type="EMBL" id="KJZ63113.1"/>
    </source>
</evidence>
<dbReference type="RefSeq" id="WP_046056049.1">
    <property type="nucleotide sequence ID" value="NZ_LACH01000058.1"/>
</dbReference>
<dbReference type="PROSITE" id="PS00041">
    <property type="entry name" value="HTH_ARAC_FAMILY_1"/>
    <property type="match status" value="1"/>
</dbReference>
<dbReference type="InterPro" id="IPR029062">
    <property type="entry name" value="Class_I_gatase-like"/>
</dbReference>
<feature type="domain" description="HTH araC/xylS-type" evidence="5">
    <location>
        <begin position="238"/>
        <end position="336"/>
    </location>
</feature>
<keyword evidence="3" id="KW-0804">Transcription</keyword>
<accession>A0A0F4V2M0</accession>
<dbReference type="GO" id="GO:0043565">
    <property type="term" value="F:sequence-specific DNA binding"/>
    <property type="evidence" value="ECO:0007669"/>
    <property type="project" value="InterPro"/>
</dbReference>
<dbReference type="InterPro" id="IPR052158">
    <property type="entry name" value="INH-QAR"/>
</dbReference>
<gene>
    <name evidence="6" type="ORF">VD17_24380</name>
</gene>
<dbReference type="InterPro" id="IPR009057">
    <property type="entry name" value="Homeodomain-like_sf"/>
</dbReference>
<dbReference type="OrthoDB" id="9023142at2"/>
<dbReference type="PANTHER" id="PTHR43130:SF3">
    <property type="entry name" value="HTH-TYPE TRANSCRIPTIONAL REGULATOR RV1931C"/>
    <property type="match status" value="1"/>
</dbReference>
<evidence type="ECO:0000256" key="1">
    <source>
        <dbReference type="ARBA" id="ARBA00023015"/>
    </source>
</evidence>
<dbReference type="GO" id="GO:0003700">
    <property type="term" value="F:DNA-binding transcription factor activity"/>
    <property type="evidence" value="ECO:0007669"/>
    <property type="project" value="InterPro"/>
</dbReference>
<evidence type="ECO:0000256" key="2">
    <source>
        <dbReference type="ARBA" id="ARBA00023125"/>
    </source>
</evidence>
<comment type="caution">
    <text evidence="6">The sequence shown here is derived from an EMBL/GenBank/DDBJ whole genome shotgun (WGS) entry which is preliminary data.</text>
</comment>
<evidence type="ECO:0000256" key="3">
    <source>
        <dbReference type="ARBA" id="ARBA00023163"/>
    </source>
</evidence>
<dbReference type="EMBL" id="LACH01000058">
    <property type="protein sequence ID" value="KJZ63113.1"/>
    <property type="molecule type" value="Genomic_DNA"/>
</dbReference>
<keyword evidence="1" id="KW-0805">Transcription regulation</keyword>
<dbReference type="Gene3D" id="3.40.50.880">
    <property type="match status" value="1"/>
</dbReference>
<reference evidence="6 7" key="1">
    <citation type="submission" date="2015-03" db="EMBL/GenBank/DDBJ databases">
        <title>Comparative genomics of Pseudomonas insights into diversity of traits involved in vanlence and defense.</title>
        <authorList>
            <person name="Qin Y."/>
        </authorList>
    </citation>
    <scope>NUCLEOTIDE SEQUENCE [LARGE SCALE GENOMIC DNA]</scope>
    <source>
        <strain evidence="6 7">H24</strain>
    </source>
</reference>
<dbReference type="SUPFAM" id="SSF52317">
    <property type="entry name" value="Class I glutamine amidotransferase-like"/>
    <property type="match status" value="1"/>
</dbReference>
<dbReference type="Proteomes" id="UP000033400">
    <property type="component" value="Unassembled WGS sequence"/>
</dbReference>
<evidence type="ECO:0000256" key="4">
    <source>
        <dbReference type="SAM" id="MobiDB-lite"/>
    </source>
</evidence>
<organism evidence="6 7">
    <name type="scientific">Pseudomonas fluorescens</name>
    <dbReference type="NCBI Taxonomy" id="294"/>
    <lineage>
        <taxon>Bacteria</taxon>
        <taxon>Pseudomonadati</taxon>
        <taxon>Pseudomonadota</taxon>
        <taxon>Gammaproteobacteria</taxon>
        <taxon>Pseudomonadales</taxon>
        <taxon>Pseudomonadaceae</taxon>
        <taxon>Pseudomonas</taxon>
    </lineage>
</organism>
<dbReference type="InterPro" id="IPR018060">
    <property type="entry name" value="HTH_AraC"/>
</dbReference>
<proteinExistence type="predicted"/>
<dbReference type="AlphaFoldDB" id="A0A0F4V2M0"/>
<dbReference type="GO" id="GO:0009893">
    <property type="term" value="P:positive regulation of metabolic process"/>
    <property type="evidence" value="ECO:0007669"/>
    <property type="project" value="UniProtKB-ARBA"/>
</dbReference>
<feature type="region of interest" description="Disordered" evidence="4">
    <location>
        <begin position="331"/>
        <end position="357"/>
    </location>
</feature>
<evidence type="ECO:0000313" key="7">
    <source>
        <dbReference type="Proteomes" id="UP000033400"/>
    </source>
</evidence>
<dbReference type="Gene3D" id="1.10.10.60">
    <property type="entry name" value="Homeodomain-like"/>
    <property type="match status" value="1"/>
</dbReference>
<dbReference type="Pfam" id="PF12833">
    <property type="entry name" value="HTH_18"/>
    <property type="match status" value="1"/>
</dbReference>
<name>A0A0F4V2M0_PSEFL</name>
<evidence type="ECO:0000259" key="5">
    <source>
        <dbReference type="PROSITE" id="PS01124"/>
    </source>
</evidence>
<dbReference type="InterPro" id="IPR018062">
    <property type="entry name" value="HTH_AraC-typ_CS"/>
</dbReference>
<keyword evidence="2" id="KW-0238">DNA-binding</keyword>
<dbReference type="PROSITE" id="PS01124">
    <property type="entry name" value="HTH_ARAC_FAMILY_2"/>
    <property type="match status" value="1"/>
</dbReference>